<comment type="caution">
    <text evidence="1">The sequence shown here is derived from an EMBL/GenBank/DDBJ whole genome shotgun (WGS) entry which is preliminary data.</text>
</comment>
<evidence type="ECO:0000313" key="1">
    <source>
        <dbReference type="EMBL" id="MFC0624841.1"/>
    </source>
</evidence>
<keyword evidence="2" id="KW-1185">Reference proteome</keyword>
<dbReference type="EMBL" id="JBHLTC010000014">
    <property type="protein sequence ID" value="MFC0624841.1"/>
    <property type="molecule type" value="Genomic_DNA"/>
</dbReference>
<dbReference type="Gene3D" id="3.40.50.1240">
    <property type="entry name" value="Phosphoglycerate mutase-like"/>
    <property type="match status" value="1"/>
</dbReference>
<reference evidence="1 2" key="1">
    <citation type="submission" date="2024-09" db="EMBL/GenBank/DDBJ databases">
        <authorList>
            <person name="Sun Q."/>
            <person name="Mori K."/>
        </authorList>
    </citation>
    <scope>NUCLEOTIDE SEQUENCE [LARGE SCALE GENOMIC DNA]</scope>
    <source>
        <strain evidence="1 2">CGMCC 1.15906</strain>
    </source>
</reference>
<gene>
    <name evidence="1" type="ORF">ACFFGN_12260</name>
</gene>
<dbReference type="Pfam" id="PF00300">
    <property type="entry name" value="His_Phos_1"/>
    <property type="match status" value="1"/>
</dbReference>
<name>A0ABV6QJL4_9ACTN</name>
<proteinExistence type="predicted"/>
<sequence length="172" mass="18568">MVLGGDGEPDPSALRPIAQLVAEGKGFEPAVEAWVSPEVAAQRTAEEFGLRARLSPRLRDREYGDWAGRRFEDLLTSETGIQDWITSPEAAPPGGESADDLILRAGSWLDDLAAGPDGPARRTVVAVVHPTVVAALVLHAIDGPPSGFRRLDIRPLAQVRLTARRAHWSVRL</sequence>
<organism evidence="1 2">
    <name type="scientific">Kribbella deserti</name>
    <dbReference type="NCBI Taxonomy" id="1926257"/>
    <lineage>
        <taxon>Bacteria</taxon>
        <taxon>Bacillati</taxon>
        <taxon>Actinomycetota</taxon>
        <taxon>Actinomycetes</taxon>
        <taxon>Propionibacteriales</taxon>
        <taxon>Kribbellaceae</taxon>
        <taxon>Kribbella</taxon>
    </lineage>
</organism>
<accession>A0ABV6QJL4</accession>
<protein>
    <submittedName>
        <fullName evidence="1">Histidine phosphatase family protein</fullName>
    </submittedName>
</protein>
<dbReference type="RefSeq" id="WP_380046629.1">
    <property type="nucleotide sequence ID" value="NZ_JBHLTC010000014.1"/>
</dbReference>
<evidence type="ECO:0000313" key="2">
    <source>
        <dbReference type="Proteomes" id="UP001589890"/>
    </source>
</evidence>
<dbReference type="InterPro" id="IPR013078">
    <property type="entry name" value="His_Pase_superF_clade-1"/>
</dbReference>
<dbReference type="InterPro" id="IPR029033">
    <property type="entry name" value="His_PPase_superfam"/>
</dbReference>
<dbReference type="SUPFAM" id="SSF53254">
    <property type="entry name" value="Phosphoglycerate mutase-like"/>
    <property type="match status" value="1"/>
</dbReference>
<dbReference type="Proteomes" id="UP001589890">
    <property type="component" value="Unassembled WGS sequence"/>
</dbReference>